<protein>
    <submittedName>
        <fullName evidence="2">Uncharacterized protein</fullName>
    </submittedName>
</protein>
<feature type="compositionally biased region" description="Pro residues" evidence="1">
    <location>
        <begin position="122"/>
        <end position="138"/>
    </location>
</feature>
<feature type="compositionally biased region" description="Basic and acidic residues" evidence="1">
    <location>
        <begin position="1"/>
        <end position="16"/>
    </location>
</feature>
<feature type="region of interest" description="Disordered" evidence="1">
    <location>
        <begin position="1"/>
        <end position="22"/>
    </location>
</feature>
<organism evidence="2 3">
    <name type="scientific">Gonium pectorale</name>
    <name type="common">Green alga</name>
    <dbReference type="NCBI Taxonomy" id="33097"/>
    <lineage>
        <taxon>Eukaryota</taxon>
        <taxon>Viridiplantae</taxon>
        <taxon>Chlorophyta</taxon>
        <taxon>core chlorophytes</taxon>
        <taxon>Chlorophyceae</taxon>
        <taxon>CS clade</taxon>
        <taxon>Chlamydomonadales</taxon>
        <taxon>Volvocaceae</taxon>
        <taxon>Gonium</taxon>
    </lineage>
</organism>
<evidence type="ECO:0000313" key="2">
    <source>
        <dbReference type="EMBL" id="KXZ43019.1"/>
    </source>
</evidence>
<evidence type="ECO:0000313" key="3">
    <source>
        <dbReference type="Proteomes" id="UP000075714"/>
    </source>
</evidence>
<dbReference type="EMBL" id="LSYV01000107">
    <property type="protein sequence ID" value="KXZ43019.1"/>
    <property type="molecule type" value="Genomic_DNA"/>
</dbReference>
<gene>
    <name evidence="2" type="ORF">GPECTOR_107g164</name>
</gene>
<proteinExistence type="predicted"/>
<dbReference type="AlphaFoldDB" id="A0A150FZK6"/>
<accession>A0A150FZK6</accession>
<feature type="region of interest" description="Disordered" evidence="1">
    <location>
        <begin position="113"/>
        <end position="139"/>
    </location>
</feature>
<name>A0A150FZK6_GONPE</name>
<comment type="caution">
    <text evidence="2">The sequence shown here is derived from an EMBL/GenBank/DDBJ whole genome shotgun (WGS) entry which is preliminary data.</text>
</comment>
<dbReference type="Proteomes" id="UP000075714">
    <property type="component" value="Unassembled WGS sequence"/>
</dbReference>
<reference evidence="3" key="1">
    <citation type="journal article" date="2016" name="Nat. Commun.">
        <title>The Gonium pectorale genome demonstrates co-option of cell cycle regulation during the evolution of multicellularity.</title>
        <authorList>
            <person name="Hanschen E.R."/>
            <person name="Marriage T.N."/>
            <person name="Ferris P.J."/>
            <person name="Hamaji T."/>
            <person name="Toyoda A."/>
            <person name="Fujiyama A."/>
            <person name="Neme R."/>
            <person name="Noguchi H."/>
            <person name="Minakuchi Y."/>
            <person name="Suzuki M."/>
            <person name="Kawai-Toyooka H."/>
            <person name="Smith D.R."/>
            <person name="Sparks H."/>
            <person name="Anderson J."/>
            <person name="Bakaric R."/>
            <person name="Luria V."/>
            <person name="Karger A."/>
            <person name="Kirschner M.W."/>
            <person name="Durand P.M."/>
            <person name="Michod R.E."/>
            <person name="Nozaki H."/>
            <person name="Olson B.J."/>
        </authorList>
    </citation>
    <scope>NUCLEOTIDE SEQUENCE [LARGE SCALE GENOMIC DNA]</scope>
    <source>
        <strain evidence="3">NIES-2863</strain>
    </source>
</reference>
<sequence>MEPKVPEPYEDHDKCIHPAGSRGMLPGREIQAMCEALAAKRPEEWAREDLEPLASALAGRTAIDGRAPEDRAGALALDALAEPLDQFAQAHQWYRKLVDPVYVFADPSTGHTAGAGQLRRPALPPLYPPPSGPHPPLAPAGDSGLLWRFDHDEAGRDAAFHFIGALQALNPGLVCGVLTCPQLCTFY</sequence>
<evidence type="ECO:0000256" key="1">
    <source>
        <dbReference type="SAM" id="MobiDB-lite"/>
    </source>
</evidence>
<keyword evidence="3" id="KW-1185">Reference proteome</keyword>